<evidence type="ECO:0000313" key="12">
    <source>
        <dbReference type="Proteomes" id="UP000597762"/>
    </source>
</evidence>
<evidence type="ECO:0000256" key="6">
    <source>
        <dbReference type="ARBA" id="ARBA00023306"/>
    </source>
</evidence>
<dbReference type="SUPFAM" id="SSF48403">
    <property type="entry name" value="Ankyrin repeat"/>
    <property type="match status" value="1"/>
</dbReference>
<evidence type="ECO:0000256" key="3">
    <source>
        <dbReference type="ARBA" id="ARBA00022618"/>
    </source>
</evidence>
<reference evidence="11" key="1">
    <citation type="submission" date="2021-01" db="EMBL/GenBank/DDBJ databases">
        <authorList>
            <person name="Li R."/>
            <person name="Bekaert M."/>
        </authorList>
    </citation>
    <scope>NUCLEOTIDE SEQUENCE</scope>
    <source>
        <strain evidence="11">Farmed</strain>
    </source>
</reference>
<gene>
    <name evidence="11" type="ORF">SPHA_58736</name>
</gene>
<keyword evidence="9" id="KW-0472">Membrane</keyword>
<evidence type="ECO:0000256" key="8">
    <source>
        <dbReference type="SAM" id="MobiDB-lite"/>
    </source>
</evidence>
<evidence type="ECO:0000256" key="7">
    <source>
        <dbReference type="PROSITE-ProRule" id="PRU00023"/>
    </source>
</evidence>
<dbReference type="PROSITE" id="PS50297">
    <property type="entry name" value="ANK_REP_REGION"/>
    <property type="match status" value="1"/>
</dbReference>
<keyword evidence="5 7" id="KW-0040">ANK repeat</keyword>
<dbReference type="FunFam" id="1.25.40.20:FF:000072">
    <property type="entry name" value="Ankyrin repeat and LEM domain containing 2"/>
    <property type="match status" value="1"/>
</dbReference>
<sequence length="476" mass="52986">MGLKHIFHVIFIWPVLLILRGVGSPFIALGQLLRWLFHPRRSSITSGNTPAYGDDGCTADGDYTNQILSGKVEGYFNQHDRQSNRDNLKCRNRQAPSSQKDELRADTGGLSSVHSDPQISLVPKDLSATFYAISVPPEALEGAENPQLVFRDKDIMLKEIKKYKGARFKLFSKEQVALDYTKSVPEPVTTPVKSTFQNEDTAGNSPHPAMLEKGNWKAPKGADLVILRKSIEAGDFQSVQDMINSNPRFLISCGDTPSILHEGTRYNALHVAAKSNQPKIIRLLIQTIEDPSFFPKLYGQSQDDDDARNVRVQKLLDLYLNTPDKGPCETPLHFACKFGHKEVVEVLMSHPLTEANPKNKFGETPADLICRRVDKPSTQLHNVIKEYLKGRCYVPLYRDENNIVSPTVGTPRSPLFASEVFTPFGVSQTPPFSPEAQISSPKSPCDPQAVVKAFAGPMSPSQVMLFSFFLIEIYSI</sequence>
<dbReference type="GO" id="GO:0051721">
    <property type="term" value="F:protein phosphatase 2A binding"/>
    <property type="evidence" value="ECO:0007669"/>
    <property type="project" value="TreeGrafter"/>
</dbReference>
<feature type="domain" description="ANKLE2 third alpha/beta" evidence="10">
    <location>
        <begin position="392"/>
        <end position="464"/>
    </location>
</feature>
<evidence type="ECO:0000256" key="2">
    <source>
        <dbReference type="ARBA" id="ARBA00007597"/>
    </source>
</evidence>
<evidence type="ECO:0000256" key="4">
    <source>
        <dbReference type="ARBA" id="ARBA00022824"/>
    </source>
</evidence>
<dbReference type="Pfam" id="PF24567">
    <property type="entry name" value="ANKLE2_3rd"/>
    <property type="match status" value="1"/>
</dbReference>
<dbReference type="InterPro" id="IPR002110">
    <property type="entry name" value="Ankyrin_rpt"/>
</dbReference>
<dbReference type="GO" id="GO:0031468">
    <property type="term" value="P:nuclear membrane reassembly"/>
    <property type="evidence" value="ECO:0007669"/>
    <property type="project" value="UniProtKB-ARBA"/>
</dbReference>
<evidence type="ECO:0000256" key="9">
    <source>
        <dbReference type="SAM" id="Phobius"/>
    </source>
</evidence>
<keyword evidence="12" id="KW-1185">Reference proteome</keyword>
<dbReference type="PANTHER" id="PTHR12349:SF4">
    <property type="entry name" value="ANKYRIN REPEAT AND LEM DOMAIN-CONTAINING PROTEIN 2"/>
    <property type="match status" value="1"/>
</dbReference>
<evidence type="ECO:0000256" key="1">
    <source>
        <dbReference type="ARBA" id="ARBA00004240"/>
    </source>
</evidence>
<feature type="region of interest" description="Disordered" evidence="8">
    <location>
        <begin position="81"/>
        <end position="116"/>
    </location>
</feature>
<keyword evidence="6" id="KW-0131">Cell cycle</keyword>
<evidence type="ECO:0000259" key="10">
    <source>
        <dbReference type="Pfam" id="PF24567"/>
    </source>
</evidence>
<dbReference type="OrthoDB" id="7446186at2759"/>
<keyword evidence="4" id="KW-0256">Endoplasmic reticulum</keyword>
<organism evidence="11 12">
    <name type="scientific">Acanthosepion pharaonis</name>
    <name type="common">Pharaoh cuttlefish</name>
    <name type="synonym">Sepia pharaonis</name>
    <dbReference type="NCBI Taxonomy" id="158019"/>
    <lineage>
        <taxon>Eukaryota</taxon>
        <taxon>Metazoa</taxon>
        <taxon>Spiralia</taxon>
        <taxon>Lophotrochozoa</taxon>
        <taxon>Mollusca</taxon>
        <taxon>Cephalopoda</taxon>
        <taxon>Coleoidea</taxon>
        <taxon>Decapodiformes</taxon>
        <taxon>Sepiida</taxon>
        <taxon>Sepiina</taxon>
        <taxon>Sepiidae</taxon>
        <taxon>Acanthosepion</taxon>
    </lineage>
</organism>
<dbReference type="Proteomes" id="UP000597762">
    <property type="component" value="Unassembled WGS sequence"/>
</dbReference>
<feature type="repeat" description="ANK" evidence="7">
    <location>
        <begin position="327"/>
        <end position="350"/>
    </location>
</feature>
<keyword evidence="9" id="KW-1133">Transmembrane helix</keyword>
<proteinExistence type="inferred from homology"/>
<dbReference type="GO" id="GO:0051301">
    <property type="term" value="P:cell division"/>
    <property type="evidence" value="ECO:0007669"/>
    <property type="project" value="UniProtKB-KW"/>
</dbReference>
<protein>
    <submittedName>
        <fullName evidence="11">ANKLE2</fullName>
    </submittedName>
</protein>
<dbReference type="GO" id="GO:0007399">
    <property type="term" value="P:nervous system development"/>
    <property type="evidence" value="ECO:0007669"/>
    <property type="project" value="UniProtKB-ARBA"/>
</dbReference>
<dbReference type="GO" id="GO:0005783">
    <property type="term" value="C:endoplasmic reticulum"/>
    <property type="evidence" value="ECO:0007669"/>
    <property type="project" value="UniProtKB-SubCell"/>
</dbReference>
<comment type="caution">
    <text evidence="11">The sequence shown here is derived from an EMBL/GenBank/DDBJ whole genome shotgun (WGS) entry which is preliminary data.</text>
</comment>
<name>A0A812DRV8_ACAPH</name>
<dbReference type="PANTHER" id="PTHR12349">
    <property type="entry name" value="ANKYRIN REPEAT AND LEM DOMAIN-CONTAINING PROTEIN 2"/>
    <property type="match status" value="1"/>
</dbReference>
<evidence type="ECO:0000256" key="5">
    <source>
        <dbReference type="ARBA" id="ARBA00023043"/>
    </source>
</evidence>
<keyword evidence="9" id="KW-0812">Transmembrane</keyword>
<dbReference type="Gene3D" id="1.25.40.20">
    <property type="entry name" value="Ankyrin repeat-containing domain"/>
    <property type="match status" value="1"/>
</dbReference>
<dbReference type="InterPro" id="IPR036770">
    <property type="entry name" value="Ankyrin_rpt-contain_sf"/>
</dbReference>
<comment type="subcellular location">
    <subcellularLocation>
        <location evidence="1">Endoplasmic reticulum</location>
    </subcellularLocation>
</comment>
<dbReference type="InterPro" id="IPR056237">
    <property type="entry name" value="ANKLE2_3rd"/>
</dbReference>
<keyword evidence="3" id="KW-0132">Cell division</keyword>
<dbReference type="SMART" id="SM00248">
    <property type="entry name" value="ANK"/>
    <property type="match status" value="2"/>
</dbReference>
<dbReference type="PROSITE" id="PS50088">
    <property type="entry name" value="ANK_REPEAT"/>
    <property type="match status" value="1"/>
</dbReference>
<dbReference type="EMBL" id="CAHIKZ030004034">
    <property type="protein sequence ID" value="CAE1306498.1"/>
    <property type="molecule type" value="Genomic_DNA"/>
</dbReference>
<dbReference type="Pfam" id="PF00023">
    <property type="entry name" value="Ank"/>
    <property type="match status" value="1"/>
</dbReference>
<comment type="similarity">
    <text evidence="2">Belongs to the ANKLE2 family.</text>
</comment>
<evidence type="ECO:0000313" key="11">
    <source>
        <dbReference type="EMBL" id="CAE1306498.1"/>
    </source>
</evidence>
<feature type="transmembrane region" description="Helical" evidence="9">
    <location>
        <begin position="6"/>
        <end position="33"/>
    </location>
</feature>
<dbReference type="AlphaFoldDB" id="A0A812DRV8"/>
<accession>A0A812DRV8</accession>